<evidence type="ECO:0000313" key="4">
    <source>
        <dbReference type="Proteomes" id="UP000327118"/>
    </source>
</evidence>
<keyword evidence="2" id="KW-0472">Membrane</keyword>
<dbReference type="AlphaFoldDB" id="A0A5N6Z6V1"/>
<dbReference type="Proteomes" id="UP000327118">
    <property type="component" value="Unassembled WGS sequence"/>
</dbReference>
<dbReference type="EMBL" id="ML739124">
    <property type="protein sequence ID" value="KAE8352606.1"/>
    <property type="molecule type" value="Genomic_DNA"/>
</dbReference>
<dbReference type="OrthoDB" id="4509022at2759"/>
<keyword evidence="2" id="KW-1133">Transmembrane helix</keyword>
<evidence type="ECO:0000313" key="3">
    <source>
        <dbReference type="EMBL" id="KAE8352606.1"/>
    </source>
</evidence>
<protein>
    <submittedName>
        <fullName evidence="3">Uncharacterized protein</fullName>
    </submittedName>
</protein>
<feature type="region of interest" description="Disordered" evidence="1">
    <location>
        <begin position="88"/>
        <end position="124"/>
    </location>
</feature>
<keyword evidence="2" id="KW-0812">Transmembrane</keyword>
<organism evidence="3 4">
    <name type="scientific">Aspergillus coremiiformis</name>
    <dbReference type="NCBI Taxonomy" id="138285"/>
    <lineage>
        <taxon>Eukaryota</taxon>
        <taxon>Fungi</taxon>
        <taxon>Dikarya</taxon>
        <taxon>Ascomycota</taxon>
        <taxon>Pezizomycotina</taxon>
        <taxon>Eurotiomycetes</taxon>
        <taxon>Eurotiomycetidae</taxon>
        <taxon>Eurotiales</taxon>
        <taxon>Aspergillaceae</taxon>
        <taxon>Aspergillus</taxon>
        <taxon>Aspergillus subgen. Circumdati</taxon>
    </lineage>
</organism>
<accession>A0A5N6Z6V1</accession>
<feature type="region of interest" description="Disordered" evidence="1">
    <location>
        <begin position="176"/>
        <end position="228"/>
    </location>
</feature>
<sequence length="228" mass="25846">MFLPLHRRSRNLIPRSSDPSTDHIIIGVVLGCVAVIAITAGILFILFKKRRWDHIRRHEEGMLAMHTSMGYKPEECLSSNPTMGRPRPYSSFYSYSQPQDQNRIHPRGRQSGDTPPPAYTTLPAYDPSRYHAISQLPPTVKVHRPTQVNPVSTFETRPFSFIRGVEQPYTGPAEMQRSSFLAHQRDPSSESSQSMDSDKTTNFSRPLEGSQSLRRPKPVLSRLVTNFG</sequence>
<evidence type="ECO:0000256" key="2">
    <source>
        <dbReference type="SAM" id="Phobius"/>
    </source>
</evidence>
<reference evidence="4" key="1">
    <citation type="submission" date="2019-04" db="EMBL/GenBank/DDBJ databases">
        <title>Friends and foes A comparative genomics studyof 23 Aspergillus species from section Flavi.</title>
        <authorList>
            <consortium name="DOE Joint Genome Institute"/>
            <person name="Kjaerbolling I."/>
            <person name="Vesth T."/>
            <person name="Frisvad J.C."/>
            <person name="Nybo J.L."/>
            <person name="Theobald S."/>
            <person name="Kildgaard S."/>
            <person name="Isbrandt T."/>
            <person name="Kuo A."/>
            <person name="Sato A."/>
            <person name="Lyhne E.K."/>
            <person name="Kogle M.E."/>
            <person name="Wiebenga A."/>
            <person name="Kun R.S."/>
            <person name="Lubbers R.J."/>
            <person name="Makela M.R."/>
            <person name="Barry K."/>
            <person name="Chovatia M."/>
            <person name="Clum A."/>
            <person name="Daum C."/>
            <person name="Haridas S."/>
            <person name="He G."/>
            <person name="LaButti K."/>
            <person name="Lipzen A."/>
            <person name="Mondo S."/>
            <person name="Riley R."/>
            <person name="Salamov A."/>
            <person name="Simmons B.A."/>
            <person name="Magnuson J.K."/>
            <person name="Henrissat B."/>
            <person name="Mortensen U.H."/>
            <person name="Larsen T.O."/>
            <person name="Devries R.P."/>
            <person name="Grigoriev I.V."/>
            <person name="Machida M."/>
            <person name="Baker S.E."/>
            <person name="Andersen M.R."/>
        </authorList>
    </citation>
    <scope>NUCLEOTIDE SEQUENCE [LARGE SCALE GENOMIC DNA]</scope>
    <source>
        <strain evidence="4">CBS 553.77</strain>
    </source>
</reference>
<keyword evidence="4" id="KW-1185">Reference proteome</keyword>
<feature type="compositionally biased region" description="Polar residues" evidence="1">
    <location>
        <begin position="200"/>
        <end position="213"/>
    </location>
</feature>
<name>A0A5N6Z6V1_9EURO</name>
<proteinExistence type="predicted"/>
<evidence type="ECO:0000256" key="1">
    <source>
        <dbReference type="SAM" id="MobiDB-lite"/>
    </source>
</evidence>
<feature type="compositionally biased region" description="Low complexity" evidence="1">
    <location>
        <begin position="88"/>
        <end position="101"/>
    </location>
</feature>
<feature type="transmembrane region" description="Helical" evidence="2">
    <location>
        <begin position="24"/>
        <end position="47"/>
    </location>
</feature>
<gene>
    <name evidence="3" type="ORF">BDV28DRAFT_134796</name>
</gene>